<feature type="non-terminal residue" evidence="2">
    <location>
        <position position="1"/>
    </location>
</feature>
<dbReference type="InterPro" id="IPR001245">
    <property type="entry name" value="Ser-Thr/Tyr_kinase_cat_dom"/>
</dbReference>
<evidence type="ECO:0000313" key="3">
    <source>
        <dbReference type="Proteomes" id="UP000789396"/>
    </source>
</evidence>
<evidence type="ECO:0000313" key="2">
    <source>
        <dbReference type="EMBL" id="CAG8707940.1"/>
    </source>
</evidence>
<dbReference type="PROSITE" id="PS50011">
    <property type="entry name" value="PROTEIN_KINASE_DOM"/>
    <property type="match status" value="1"/>
</dbReference>
<proteinExistence type="predicted"/>
<dbReference type="SUPFAM" id="SSF56112">
    <property type="entry name" value="Protein kinase-like (PK-like)"/>
    <property type="match status" value="1"/>
</dbReference>
<dbReference type="PANTHER" id="PTHR24416:SF611">
    <property type="entry name" value="TYROSINE-PROTEIN KINASE TRANSMEMBRANE RECEPTOR ROR"/>
    <property type="match status" value="1"/>
</dbReference>
<dbReference type="InterPro" id="IPR011009">
    <property type="entry name" value="Kinase-like_dom_sf"/>
</dbReference>
<dbReference type="Gene3D" id="1.10.510.10">
    <property type="entry name" value="Transferase(Phosphotransferase) domain 1"/>
    <property type="match status" value="1"/>
</dbReference>
<organism evidence="2 3">
    <name type="scientific">Racocetra fulgida</name>
    <dbReference type="NCBI Taxonomy" id="60492"/>
    <lineage>
        <taxon>Eukaryota</taxon>
        <taxon>Fungi</taxon>
        <taxon>Fungi incertae sedis</taxon>
        <taxon>Mucoromycota</taxon>
        <taxon>Glomeromycotina</taxon>
        <taxon>Glomeromycetes</taxon>
        <taxon>Diversisporales</taxon>
        <taxon>Gigasporaceae</taxon>
        <taxon>Racocetra</taxon>
    </lineage>
</organism>
<dbReference type="GO" id="GO:0004714">
    <property type="term" value="F:transmembrane receptor protein tyrosine kinase activity"/>
    <property type="evidence" value="ECO:0007669"/>
    <property type="project" value="TreeGrafter"/>
</dbReference>
<dbReference type="InterPro" id="IPR000719">
    <property type="entry name" value="Prot_kinase_dom"/>
</dbReference>
<keyword evidence="3" id="KW-1185">Reference proteome</keyword>
<evidence type="ECO:0000259" key="1">
    <source>
        <dbReference type="PROSITE" id="PS50011"/>
    </source>
</evidence>
<feature type="domain" description="Protein kinase" evidence="1">
    <location>
        <begin position="20"/>
        <end position="168"/>
    </location>
</feature>
<comment type="caution">
    <text evidence="2">The sequence shown here is derived from an EMBL/GenBank/DDBJ whole genome shotgun (WGS) entry which is preliminary data.</text>
</comment>
<dbReference type="Proteomes" id="UP000789396">
    <property type="component" value="Unassembled WGS sequence"/>
</dbReference>
<dbReference type="OrthoDB" id="10261027at2759"/>
<dbReference type="PANTHER" id="PTHR24416">
    <property type="entry name" value="TYROSINE-PROTEIN KINASE RECEPTOR"/>
    <property type="match status" value="1"/>
</dbReference>
<dbReference type="GO" id="GO:0043235">
    <property type="term" value="C:receptor complex"/>
    <property type="evidence" value="ECO:0007669"/>
    <property type="project" value="TreeGrafter"/>
</dbReference>
<sequence length="168" mass="20205">CLKKARSNQHQHVDYENLDIDLVEFLKNSMLENKYQLFWIPPEELKYIRLQKTVRYAYWKKTHSDVVCKELVNLKDINGGYYDAFIHELNMHARSDLCENIVRFLGVSKDAINDQYFLIMEYANDGNLRSFLKKNNHLLNWYQRLELAYQITKGLCYLHSEEIIHRDL</sequence>
<dbReference type="GO" id="GO:0005524">
    <property type="term" value="F:ATP binding"/>
    <property type="evidence" value="ECO:0007669"/>
    <property type="project" value="InterPro"/>
</dbReference>
<dbReference type="InterPro" id="IPR050122">
    <property type="entry name" value="RTK"/>
</dbReference>
<protein>
    <submittedName>
        <fullName evidence="2">12012_t:CDS:1</fullName>
    </submittedName>
</protein>
<dbReference type="EMBL" id="CAJVPZ010021690">
    <property type="protein sequence ID" value="CAG8707940.1"/>
    <property type="molecule type" value="Genomic_DNA"/>
</dbReference>
<gene>
    <name evidence="2" type="ORF">RFULGI_LOCUS10693</name>
</gene>
<dbReference type="GO" id="GO:0005886">
    <property type="term" value="C:plasma membrane"/>
    <property type="evidence" value="ECO:0007669"/>
    <property type="project" value="TreeGrafter"/>
</dbReference>
<name>A0A9N9HVG5_9GLOM</name>
<accession>A0A9N9HVG5</accession>
<dbReference type="Pfam" id="PF07714">
    <property type="entry name" value="PK_Tyr_Ser-Thr"/>
    <property type="match status" value="1"/>
</dbReference>
<reference evidence="2" key="1">
    <citation type="submission" date="2021-06" db="EMBL/GenBank/DDBJ databases">
        <authorList>
            <person name="Kallberg Y."/>
            <person name="Tangrot J."/>
            <person name="Rosling A."/>
        </authorList>
    </citation>
    <scope>NUCLEOTIDE SEQUENCE</scope>
    <source>
        <strain evidence="2">IN212</strain>
    </source>
</reference>
<feature type="non-terminal residue" evidence="2">
    <location>
        <position position="168"/>
    </location>
</feature>
<dbReference type="GO" id="GO:0007169">
    <property type="term" value="P:cell surface receptor protein tyrosine kinase signaling pathway"/>
    <property type="evidence" value="ECO:0007669"/>
    <property type="project" value="TreeGrafter"/>
</dbReference>
<dbReference type="AlphaFoldDB" id="A0A9N9HVG5"/>